<dbReference type="GO" id="GO:0006355">
    <property type="term" value="P:regulation of DNA-templated transcription"/>
    <property type="evidence" value="ECO:0007669"/>
    <property type="project" value="InterPro"/>
</dbReference>
<reference evidence="8" key="1">
    <citation type="submission" date="2023-08" db="EMBL/GenBank/DDBJ databases">
        <authorList>
            <person name="Audoor S."/>
            <person name="Bilcke G."/>
        </authorList>
    </citation>
    <scope>NUCLEOTIDE SEQUENCE</scope>
</reference>
<dbReference type="Gene3D" id="1.10.940.10">
    <property type="entry name" value="NusB-like"/>
    <property type="match status" value="1"/>
</dbReference>
<feature type="binding site" evidence="5">
    <location>
        <begin position="355"/>
        <end position="361"/>
    </location>
    <ligand>
        <name>S-adenosyl-L-methionine</name>
        <dbReference type="ChEBI" id="CHEBI:59789"/>
    </ligand>
</feature>
<comment type="caution">
    <text evidence="8">The sequence shown here is derived from an EMBL/GenBank/DDBJ whole genome shotgun (WGS) entry which is preliminary data.</text>
</comment>
<dbReference type="InterPro" id="IPR029063">
    <property type="entry name" value="SAM-dependent_MTases_sf"/>
</dbReference>
<feature type="binding site" evidence="5">
    <location>
        <position position="405"/>
    </location>
    <ligand>
        <name>S-adenosyl-L-methionine</name>
        <dbReference type="ChEBI" id="CHEBI:59789"/>
    </ligand>
</feature>
<feature type="chain" id="PRO_5042157112" description="SAM-dependent MTase RsmB/NOP-type domain-containing protein" evidence="6">
    <location>
        <begin position="20"/>
        <end position="549"/>
    </location>
</feature>
<dbReference type="SUPFAM" id="SSF48013">
    <property type="entry name" value="NusB-like"/>
    <property type="match status" value="1"/>
</dbReference>
<dbReference type="Pfam" id="PF01189">
    <property type="entry name" value="Methyltr_RsmB-F"/>
    <property type="match status" value="1"/>
</dbReference>
<keyword evidence="2 5" id="KW-0808">Transferase</keyword>
<dbReference type="EMBL" id="CAKOGP040002436">
    <property type="protein sequence ID" value="CAJ1969933.1"/>
    <property type="molecule type" value="Genomic_DNA"/>
</dbReference>
<dbReference type="Gene3D" id="3.40.50.150">
    <property type="entry name" value="Vaccinia Virus protein VP39"/>
    <property type="match status" value="1"/>
</dbReference>
<evidence type="ECO:0000256" key="1">
    <source>
        <dbReference type="ARBA" id="ARBA00022603"/>
    </source>
</evidence>
<keyword evidence="4 5" id="KW-0694">RNA-binding</keyword>
<protein>
    <recommendedName>
        <fullName evidence="7">SAM-dependent MTase RsmB/NOP-type domain-containing protein</fullName>
    </recommendedName>
</protein>
<dbReference type="PANTHER" id="PTHR22807">
    <property type="entry name" value="NOP2 YEAST -RELATED NOL1/NOP2/FMU SUN DOMAIN-CONTAINING"/>
    <property type="match status" value="1"/>
</dbReference>
<feature type="binding site" evidence="5">
    <location>
        <position position="377"/>
    </location>
    <ligand>
        <name>S-adenosyl-L-methionine</name>
        <dbReference type="ChEBI" id="CHEBI:59789"/>
    </ligand>
</feature>
<dbReference type="InterPro" id="IPR023267">
    <property type="entry name" value="RCMT"/>
</dbReference>
<evidence type="ECO:0000256" key="6">
    <source>
        <dbReference type="SAM" id="SignalP"/>
    </source>
</evidence>
<feature type="signal peptide" evidence="6">
    <location>
        <begin position="1"/>
        <end position="19"/>
    </location>
</feature>
<dbReference type="GO" id="GO:0070475">
    <property type="term" value="P:rRNA base methylation"/>
    <property type="evidence" value="ECO:0007669"/>
    <property type="project" value="TreeGrafter"/>
</dbReference>
<dbReference type="GO" id="GO:0000470">
    <property type="term" value="P:maturation of LSU-rRNA"/>
    <property type="evidence" value="ECO:0007669"/>
    <property type="project" value="TreeGrafter"/>
</dbReference>
<keyword evidence="6" id="KW-0732">Signal</keyword>
<keyword evidence="9" id="KW-1185">Reference proteome</keyword>
<dbReference type="PROSITE" id="PS51686">
    <property type="entry name" value="SAM_MT_RSMB_NOP"/>
    <property type="match status" value="1"/>
</dbReference>
<evidence type="ECO:0000256" key="3">
    <source>
        <dbReference type="ARBA" id="ARBA00022691"/>
    </source>
</evidence>
<organism evidence="8 9">
    <name type="scientific">Cylindrotheca closterium</name>
    <dbReference type="NCBI Taxonomy" id="2856"/>
    <lineage>
        <taxon>Eukaryota</taxon>
        <taxon>Sar</taxon>
        <taxon>Stramenopiles</taxon>
        <taxon>Ochrophyta</taxon>
        <taxon>Bacillariophyta</taxon>
        <taxon>Bacillariophyceae</taxon>
        <taxon>Bacillariophycidae</taxon>
        <taxon>Bacillariales</taxon>
        <taxon>Bacillariaceae</taxon>
        <taxon>Cylindrotheca</taxon>
    </lineage>
</organism>
<sequence length="549" mass="60988">MRHHTVIACLVQLSSLTLGFCPNYTPRRNDPHYGLSPDLLSLQPRLPTVVKVQASSDVFSSTSKKEAASLANPSARSVAVFSLMDSLGKKNRSFAVQHLENDPDYQRLEKRDKAFARLLFSTVERRQGQIDKVVSSFTRSNKSQKIKAADRLCRSAISIGAAQILFLGVAEHAAIHDTVEVLRMHPKIKISKPQINFVNAILRNVQRKGMVELETNTTIYDNIEPWLAKEWIETYGEEKAKVIAEASMGQSPIFISVKRDSQSNEAQHEEKLKRIRDCFSTAGGGDEATILPHGSIEIPKHQNFGGVSQWPLYKDGEWWVQDPSASLPAIALHNALCKLEDNQQKKEAMHIVDLCSAPGGKTSQLCSFGFGKVTAIEVSKKRIRPLQENMARLKMEEKCEIVVADGREWIPSDDSNPVYGVLADVPCSATGVGSRRPDVLRKQADVLEELLTTQRELAVHAADDILAVGGTMVYATCSLLKQESEDQVKWLLSRQDGAVMETDPIMRGEIPGFDDAIDENGWLRVLPGILSGSLKYCDGFFVARLKRIR</sequence>
<dbReference type="GO" id="GO:0009383">
    <property type="term" value="F:rRNA (cytosine-C5-)-methyltransferase activity"/>
    <property type="evidence" value="ECO:0007669"/>
    <property type="project" value="TreeGrafter"/>
</dbReference>
<evidence type="ECO:0000256" key="2">
    <source>
        <dbReference type="ARBA" id="ARBA00022679"/>
    </source>
</evidence>
<evidence type="ECO:0000256" key="5">
    <source>
        <dbReference type="PROSITE-ProRule" id="PRU01023"/>
    </source>
</evidence>
<comment type="similarity">
    <text evidence="5">Belongs to the class I-like SAM-binding methyltransferase superfamily. RsmB/NOP family.</text>
</comment>
<dbReference type="PANTHER" id="PTHR22807:SF30">
    <property type="entry name" value="28S RRNA (CYTOSINE(4447)-C(5))-METHYLTRANSFERASE-RELATED"/>
    <property type="match status" value="1"/>
</dbReference>
<dbReference type="SUPFAM" id="SSF53335">
    <property type="entry name" value="S-adenosyl-L-methionine-dependent methyltransferases"/>
    <property type="match status" value="1"/>
</dbReference>
<feature type="domain" description="SAM-dependent MTase RsmB/NOP-type" evidence="7">
    <location>
        <begin position="243"/>
        <end position="548"/>
    </location>
</feature>
<name>A0AAD2GDU6_9STRA</name>
<keyword evidence="1 5" id="KW-0489">Methyltransferase</keyword>
<dbReference type="PRINTS" id="PR02008">
    <property type="entry name" value="RCMTFAMILY"/>
</dbReference>
<evidence type="ECO:0000256" key="4">
    <source>
        <dbReference type="ARBA" id="ARBA00022884"/>
    </source>
</evidence>
<dbReference type="Proteomes" id="UP001295423">
    <property type="component" value="Unassembled WGS sequence"/>
</dbReference>
<feature type="active site" description="Nucleophile" evidence="5">
    <location>
        <position position="477"/>
    </location>
</feature>
<dbReference type="InterPro" id="IPR035926">
    <property type="entry name" value="NusB-like_sf"/>
</dbReference>
<dbReference type="AlphaFoldDB" id="A0AAD2GDU6"/>
<dbReference type="GO" id="GO:0003723">
    <property type="term" value="F:RNA binding"/>
    <property type="evidence" value="ECO:0007669"/>
    <property type="project" value="UniProtKB-UniRule"/>
</dbReference>
<dbReference type="InterPro" id="IPR049560">
    <property type="entry name" value="MeTrfase_RsmB-F_NOP2_cat"/>
</dbReference>
<dbReference type="GO" id="GO:0005730">
    <property type="term" value="C:nucleolus"/>
    <property type="evidence" value="ECO:0007669"/>
    <property type="project" value="TreeGrafter"/>
</dbReference>
<dbReference type="CDD" id="cd02440">
    <property type="entry name" value="AdoMet_MTases"/>
    <property type="match status" value="1"/>
</dbReference>
<dbReference type="InterPro" id="IPR001678">
    <property type="entry name" value="MeTrfase_RsmB-F_NOP2_dom"/>
</dbReference>
<dbReference type="InterPro" id="IPR006027">
    <property type="entry name" value="NusB_RsmB_TIM44"/>
</dbReference>
<keyword evidence="3 5" id="KW-0949">S-adenosyl-L-methionine</keyword>
<gene>
    <name evidence="8" type="ORF">CYCCA115_LOCUS23958</name>
</gene>
<evidence type="ECO:0000313" key="9">
    <source>
        <dbReference type="Proteomes" id="UP001295423"/>
    </source>
</evidence>
<evidence type="ECO:0000259" key="7">
    <source>
        <dbReference type="PROSITE" id="PS51686"/>
    </source>
</evidence>
<dbReference type="Pfam" id="PF01029">
    <property type="entry name" value="NusB"/>
    <property type="match status" value="1"/>
</dbReference>
<accession>A0AAD2GDU6</accession>
<feature type="binding site" evidence="5">
    <location>
        <position position="424"/>
    </location>
    <ligand>
        <name>S-adenosyl-L-methionine</name>
        <dbReference type="ChEBI" id="CHEBI:59789"/>
    </ligand>
</feature>
<proteinExistence type="inferred from homology"/>
<evidence type="ECO:0000313" key="8">
    <source>
        <dbReference type="EMBL" id="CAJ1969933.1"/>
    </source>
</evidence>